<feature type="compositionally biased region" description="Low complexity" evidence="1">
    <location>
        <begin position="346"/>
        <end position="358"/>
    </location>
</feature>
<feature type="region of interest" description="Disordered" evidence="1">
    <location>
        <begin position="1"/>
        <end position="178"/>
    </location>
</feature>
<comment type="caution">
    <text evidence="2">The sequence shown here is derived from an EMBL/GenBank/DDBJ whole genome shotgun (WGS) entry which is preliminary data.</text>
</comment>
<dbReference type="Proteomes" id="UP000766486">
    <property type="component" value="Unassembled WGS sequence"/>
</dbReference>
<sequence>MGLGTKIKEALGSDKGHHRTPSQRRTAPGAYPDSVVDVPRSATVNSKTNTRTWDTTDTSAKKKSPTTTKDPHHAVENDESDEYTFSPVKETSDVHQASGFAADDDVVPPSPDSRIAENHNNNTTLSNGASGPQSPYWGDIGKADTKKDDRLNGHSVGRNGINNGIYSPRPGHASPRQYDEEDDYGAPIIATVNRGQPQIADDEDARAISMAASQLSQPTNFDGEYAPTSLPYRNGGHVNGHNGYDAVPPANGTNLYSENSYGVKRTPTVNGNNNYNSNHATGIPNPFEEDSYGVRRTPTVNGRGASPTNARGTFGPPNDLSATVHGAGYQAGNSFAEPAIKDREQSNSVGSSSNGISSPPAPKQPGADHYGPGHSGAKVLHRCEHCGGDNNITRYFSKDVVYRLS</sequence>
<gene>
    <name evidence="2" type="ORF">CLO192961_LOCUS252294</name>
</gene>
<keyword evidence="3" id="KW-1185">Reference proteome</keyword>
<reference evidence="2 3" key="1">
    <citation type="submission" date="2019-06" db="EMBL/GenBank/DDBJ databases">
        <authorList>
            <person name="Broberg M."/>
        </authorList>
    </citation>
    <scope>NUCLEOTIDE SEQUENCE [LARGE SCALE GENOMIC DNA]</scope>
</reference>
<dbReference type="EMBL" id="CABFNS010000798">
    <property type="protein sequence ID" value="VUC29241.1"/>
    <property type="molecule type" value="Genomic_DNA"/>
</dbReference>
<feature type="region of interest" description="Disordered" evidence="1">
    <location>
        <begin position="297"/>
        <end position="323"/>
    </location>
</feature>
<feature type="region of interest" description="Disordered" evidence="1">
    <location>
        <begin position="343"/>
        <end position="375"/>
    </location>
</feature>
<name>A0ABY6UHA6_BIOOC</name>
<feature type="compositionally biased region" description="Low complexity" evidence="1">
    <location>
        <begin position="48"/>
        <end position="58"/>
    </location>
</feature>
<accession>A0ABY6UHA6</accession>
<organism evidence="2 3">
    <name type="scientific">Bionectria ochroleuca</name>
    <name type="common">Gliocladium roseum</name>
    <dbReference type="NCBI Taxonomy" id="29856"/>
    <lineage>
        <taxon>Eukaryota</taxon>
        <taxon>Fungi</taxon>
        <taxon>Dikarya</taxon>
        <taxon>Ascomycota</taxon>
        <taxon>Pezizomycotina</taxon>
        <taxon>Sordariomycetes</taxon>
        <taxon>Hypocreomycetidae</taxon>
        <taxon>Hypocreales</taxon>
        <taxon>Bionectriaceae</taxon>
        <taxon>Clonostachys</taxon>
    </lineage>
</organism>
<protein>
    <submittedName>
        <fullName evidence="2">Uncharacterized protein</fullName>
    </submittedName>
</protein>
<feature type="compositionally biased region" description="Polar residues" evidence="1">
    <location>
        <begin position="118"/>
        <end position="133"/>
    </location>
</feature>
<feature type="compositionally biased region" description="Basic and acidic residues" evidence="1">
    <location>
        <begin position="141"/>
        <end position="152"/>
    </location>
</feature>
<proteinExistence type="predicted"/>
<evidence type="ECO:0000313" key="2">
    <source>
        <dbReference type="EMBL" id="VUC29241.1"/>
    </source>
</evidence>
<feature type="compositionally biased region" description="Basic and acidic residues" evidence="1">
    <location>
        <begin position="1"/>
        <end position="15"/>
    </location>
</feature>
<evidence type="ECO:0000313" key="3">
    <source>
        <dbReference type="Proteomes" id="UP000766486"/>
    </source>
</evidence>
<evidence type="ECO:0000256" key="1">
    <source>
        <dbReference type="SAM" id="MobiDB-lite"/>
    </source>
</evidence>